<feature type="domain" description="HMA" evidence="1">
    <location>
        <begin position="2"/>
        <end position="67"/>
    </location>
</feature>
<dbReference type="Gene3D" id="3.30.70.100">
    <property type="match status" value="1"/>
</dbReference>
<evidence type="ECO:0000313" key="2">
    <source>
        <dbReference type="EMBL" id="MBE6832173.1"/>
    </source>
</evidence>
<dbReference type="InterPro" id="IPR036163">
    <property type="entry name" value="HMA_dom_sf"/>
</dbReference>
<protein>
    <submittedName>
        <fullName evidence="2">Heavy-metal-associated domain-containing protein</fullName>
    </submittedName>
</protein>
<gene>
    <name evidence="2" type="ORF">E7512_01080</name>
</gene>
<dbReference type="Pfam" id="PF00403">
    <property type="entry name" value="HMA"/>
    <property type="match status" value="1"/>
</dbReference>
<dbReference type="GO" id="GO:0046872">
    <property type="term" value="F:metal ion binding"/>
    <property type="evidence" value="ECO:0007669"/>
    <property type="project" value="InterPro"/>
</dbReference>
<dbReference type="CDD" id="cd00371">
    <property type="entry name" value="HMA"/>
    <property type="match status" value="1"/>
</dbReference>
<organism evidence="2 3">
    <name type="scientific">Faecalispora sporosphaeroides</name>
    <dbReference type="NCBI Taxonomy" id="1549"/>
    <lineage>
        <taxon>Bacteria</taxon>
        <taxon>Bacillati</taxon>
        <taxon>Bacillota</taxon>
        <taxon>Clostridia</taxon>
        <taxon>Eubacteriales</taxon>
        <taxon>Oscillospiraceae</taxon>
        <taxon>Faecalispora</taxon>
    </lineage>
</organism>
<evidence type="ECO:0000259" key="1">
    <source>
        <dbReference type="PROSITE" id="PS50846"/>
    </source>
</evidence>
<dbReference type="RefSeq" id="WP_020073061.1">
    <property type="nucleotide sequence ID" value="NZ_JBKWRC010000001.1"/>
</dbReference>
<dbReference type="Proteomes" id="UP000754750">
    <property type="component" value="Unassembled WGS sequence"/>
</dbReference>
<evidence type="ECO:0000313" key="3">
    <source>
        <dbReference type="Proteomes" id="UP000754750"/>
    </source>
</evidence>
<dbReference type="AlphaFoldDB" id="A0A928KQQ6"/>
<dbReference type="EMBL" id="SVNY01000001">
    <property type="protein sequence ID" value="MBE6832173.1"/>
    <property type="molecule type" value="Genomic_DNA"/>
</dbReference>
<accession>A0A928KQQ6</accession>
<sequence length="69" mass="7658">MNTMLCSVSGLQNKEGKTQIKNALNKIKGVHQVGVNLVTGSIQVKYNEPATEMELKNCIENTGFQIEYE</sequence>
<comment type="caution">
    <text evidence="2">The sequence shown here is derived from an EMBL/GenBank/DDBJ whole genome shotgun (WGS) entry which is preliminary data.</text>
</comment>
<dbReference type="InterPro" id="IPR006121">
    <property type="entry name" value="HMA_dom"/>
</dbReference>
<proteinExistence type="predicted"/>
<dbReference type="PROSITE" id="PS50846">
    <property type="entry name" value="HMA_2"/>
    <property type="match status" value="1"/>
</dbReference>
<reference evidence="2" key="1">
    <citation type="submission" date="2019-04" db="EMBL/GenBank/DDBJ databases">
        <title>Evolution of Biomass-Degrading Anaerobic Consortia Revealed by Metagenomics.</title>
        <authorList>
            <person name="Peng X."/>
        </authorList>
    </citation>
    <scope>NUCLEOTIDE SEQUENCE</scope>
    <source>
        <strain evidence="2">SIG551</strain>
    </source>
</reference>
<name>A0A928KQQ6_9FIRM</name>
<dbReference type="SUPFAM" id="SSF55008">
    <property type="entry name" value="HMA, heavy metal-associated domain"/>
    <property type="match status" value="1"/>
</dbReference>